<dbReference type="AlphaFoldDB" id="A0A2K4ZJK0"/>
<evidence type="ECO:0000313" key="1">
    <source>
        <dbReference type="EMBL" id="SOY30640.1"/>
    </source>
</evidence>
<proteinExistence type="predicted"/>
<gene>
    <name evidence="1" type="ORF">AMURIS_03371</name>
</gene>
<dbReference type="EMBL" id="OFSM01000018">
    <property type="protein sequence ID" value="SOY30640.1"/>
    <property type="molecule type" value="Genomic_DNA"/>
</dbReference>
<reference evidence="1 2" key="1">
    <citation type="submission" date="2018-01" db="EMBL/GenBank/DDBJ databases">
        <authorList>
            <person name="Gaut B.S."/>
            <person name="Morton B.R."/>
            <person name="Clegg M.T."/>
            <person name="Duvall M.R."/>
        </authorList>
    </citation>
    <scope>NUCLEOTIDE SEQUENCE [LARGE SCALE GENOMIC DNA]</scope>
    <source>
        <strain evidence="1">GP69</strain>
    </source>
</reference>
<organism evidence="1 2">
    <name type="scientific">Acetatifactor muris</name>
    <dbReference type="NCBI Taxonomy" id="879566"/>
    <lineage>
        <taxon>Bacteria</taxon>
        <taxon>Bacillati</taxon>
        <taxon>Bacillota</taxon>
        <taxon>Clostridia</taxon>
        <taxon>Lachnospirales</taxon>
        <taxon>Lachnospiraceae</taxon>
        <taxon>Acetatifactor</taxon>
    </lineage>
</organism>
<keyword evidence="2" id="KW-1185">Reference proteome</keyword>
<dbReference type="Proteomes" id="UP000236311">
    <property type="component" value="Unassembled WGS sequence"/>
</dbReference>
<evidence type="ECO:0000313" key="2">
    <source>
        <dbReference type="Proteomes" id="UP000236311"/>
    </source>
</evidence>
<protein>
    <submittedName>
        <fullName evidence="1">Uncharacterized protein</fullName>
    </submittedName>
</protein>
<accession>A0A2K4ZJK0</accession>
<sequence length="32" mass="3714">MVTHESLGTICRGFYMEAGEWRKAKLKNTENL</sequence>
<name>A0A2K4ZJK0_9FIRM</name>